<dbReference type="KEGG" id="wjo:FOL01_0340"/>
<dbReference type="NCBIfam" id="TIGR03715">
    <property type="entry name" value="KxYKxGKxW"/>
    <property type="match status" value="1"/>
</dbReference>
<keyword evidence="3" id="KW-0732">Signal</keyword>
<organism evidence="7 8">
    <name type="scientific">Weissella jogaejeotgali</name>
    <dbReference type="NCBI Taxonomy" id="1631871"/>
    <lineage>
        <taxon>Bacteria</taxon>
        <taxon>Bacillati</taxon>
        <taxon>Bacillota</taxon>
        <taxon>Bacilli</taxon>
        <taxon>Lactobacillales</taxon>
        <taxon>Lactobacillaceae</taxon>
        <taxon>Weissella</taxon>
    </lineage>
</organism>
<evidence type="ECO:0000256" key="5">
    <source>
        <dbReference type="SAM" id="MobiDB-lite"/>
    </source>
</evidence>
<feature type="compositionally biased region" description="Low complexity" evidence="5">
    <location>
        <begin position="171"/>
        <end position="205"/>
    </location>
</feature>
<feature type="domain" description="Gram-positive cocci surface proteins LPxTG" evidence="6">
    <location>
        <begin position="3661"/>
        <end position="3701"/>
    </location>
</feature>
<evidence type="ECO:0000313" key="8">
    <source>
        <dbReference type="Proteomes" id="UP000185473"/>
    </source>
</evidence>
<evidence type="ECO:0000256" key="3">
    <source>
        <dbReference type="ARBA" id="ARBA00022729"/>
    </source>
</evidence>
<dbReference type="InterPro" id="IPR022263">
    <property type="entry name" value="KxYKxGKxW"/>
</dbReference>
<feature type="region of interest" description="Disordered" evidence="5">
    <location>
        <begin position="3636"/>
        <end position="3671"/>
    </location>
</feature>
<keyword evidence="2" id="KW-0964">Secreted</keyword>
<keyword evidence="4" id="KW-0572">Peptidoglycan-anchor</keyword>
<feature type="compositionally biased region" description="Low complexity" evidence="5">
    <location>
        <begin position="138"/>
        <end position="151"/>
    </location>
</feature>
<feature type="region of interest" description="Disordered" evidence="5">
    <location>
        <begin position="95"/>
        <end position="208"/>
    </location>
</feature>
<dbReference type="OrthoDB" id="2149855at2"/>
<feature type="compositionally biased region" description="Low complexity" evidence="5">
    <location>
        <begin position="95"/>
        <end position="119"/>
    </location>
</feature>
<dbReference type="PROSITE" id="PS50847">
    <property type="entry name" value="GRAM_POS_ANCHORING"/>
    <property type="match status" value="1"/>
</dbReference>
<dbReference type="RefSeq" id="WP_075269048.1">
    <property type="nucleotide sequence ID" value="NZ_CP014332.1"/>
</dbReference>
<evidence type="ECO:0000256" key="4">
    <source>
        <dbReference type="ARBA" id="ARBA00023088"/>
    </source>
</evidence>
<gene>
    <name evidence="7" type="ORF">FOL01_0340</name>
</gene>
<dbReference type="Proteomes" id="UP000185473">
    <property type="component" value="Chromosome"/>
</dbReference>
<keyword evidence="8" id="KW-1185">Reference proteome</keyword>
<sequence length="3701" mass="386423">METRKIVRFKMYKAGKKWMFAGITTLSLGLGIEGASQSVHADETTIDQASTTFEPSESSSDSVGFKIVTSGDINTSDAAAETTNDATDVTNVTTSSAAVSQTDSVASSDADTTSIADSSMGSPTATSSAMTSEDKPVTDSTATSDTATSDAIENETTTSKDTAVDSVNQIAQSQASPTTSAATSNNDSSAVQSSQASQAISSAANTDNRTSVINEKNYVKVRDDTQAENAITVNTAQQLSDAISKGTYNTVYIANNIDMSDLSGWKGITISNSRSIMITSLAGKRYTLDMDSYYFTDKGNGIITIQNLNMFGRSYYGMIRNAKEYHFNNVIYTGSQFVYSPNADIYMHNNVTVTTVAQYSNGIAGHDQLKMTQDSSVNRGNNQQVIQGASVIFTTGSHFIATTSNGNVLQLTNGGKGAVLEAGATVDLYPHTNANGTGEGVQNGASYAILTDGNVTLGKGAKLNIYLNVDPSDAGASGAIALGSGATVTAAANAKINIVANGKLLAEPIYFNGANAAIIIGSGASFNFQGNNLGDSTKSIFSITKNNANFTIKKDASFNVAIDGTGAIAIFNISGGGQFTVTNPKEFLIDQSKNTNTGSTIINNASLTFNDVRVKDGDGYTNAIKKLTLTFSNGKVTVASVEGKTQDTENRVKELLNNQSINILHLISAGEDVAIDNVRLNGTSLTGSLANGLTGAYINVGIKHKDGTIDNLGTINQLTSPYWKDDKYYAAITKENGQFVIDLSGISLGDGDSITLYAVKDFLEDIEDYNVSELRLANKKILGKEALVAYGEQAKNKIDTTMPGLTTAEKEQYKSDIDNEVTKESVAIDAATTQNDVDTLTDQSKLTIDGYTSAAGNQSAAKIQQAKQAIIDAVNQTKTKIDNDKTLTVTEKQTQKANVDKAANTANTAIDAATGANGIDSAVATGKINIANIHQPGTSVTDQKNTAKENIQAIVDQIKHEIDNDTTLTTTEKNKQKANVDKVASAANTAIDVAKGADNINQMIVDGKTEIANQHQMGTAVADQKDAAKEALQAVANQTKLDIDNDKTLTTAEKSAQKSNVDKAVSAANKAIDTSTDADGINQAVSEGKADIANQHQIGTTVADQKDVAKEALQAVANQTKLDIDNDKTLTIAEKSEQKADVDKAVSAANAAIDAATNADGINQCVADGKTAITNVHQSGHPTDDQKDAAKETIQAAATKVKQAIDNDKTLTTAEKSAQKSNVDKAVSAANAAIDAATNADGINESVSDGKIAIENAHQVGQATDDQKDVAKEAIQATAKKVKQAIDNDKTLTTAEKNAQKSNIDKAVGVANEAINAATNADDITQAVADGKTDITNQHQTGTAVADQKDAAKEALQAVANQTKLDIDNDKTLTTAEKSAQKSNVDKAVSAANAAIEVATDADDINQAVADGQTAIANAHQAGQATDDQKDVAKEAIQATANEVKQSIDNDKTLTTVEKSEQKANVDKAVSAANEAIEVATDADDINQAVADGKTDIINQHQISTVVADQKDVAKEALQVAANQTKLDIDNDKTLTTAEKSEQKADVDKAVSAANEAIDAATNADDINQAVADGKTDITNQHQTGTAVADQKEAAKITIQATANQIKQAIDNDKTLTTSEKNEQKANVDKAVSVANAAIDKATNADDINQSVADGKIEIENAHQVGHPTDGQKDIAKEEIQVAANKAKQAIDSDRTLTTVEKNAQKVNVDKAVSVANAAIDAATDADDINQAVSEGKANIVNQHQSSTAVADQKDAAKEALQAAANQTKLDIDNDKTLTTAEKSEQKANVDKAVSAANKAIDTSTDADGINQAVSEGKADIANQHQSSTAVADQKDAAKEVLQAVANQTKLDIDNDKTLTTAEKSEQKADVDKAVSAANEAIDAATGADGINQAVSVGQTAIVNAHQAGHPTDDQKDVAKEVIQAAANEAKQAIDNDKTLTTAEKDKQKANVDKAVSVANAAIDAATGADGINQAVSVGQTAIANAHQVGHPTDDQKDVAKETIQAAAKEVKQAIDNDKTLTTAEKDKQKANVDKAVSVANAAIDKATDADEINQAVANGKTVITNAHQAGFSTDDQKDAAKEAIQATANQIKQAIDNDKTLTRAEKNAQKANVDKAVSAANAAIDAATNADDINQAVADGEISIANAHQAGRSTDDQKDSAKAELQAVANQTKLDIENDVTLTTAEKNQQKANVDKAVSVANAAIDVATNADEIKQAVSDGKPNIANQHQMGTTVADQKDAAKGTIQATASQIKQAIDNDKTLTTAEKDAQKANVDKAVIAVNAVIDVATNADDINQSVADGQTAIANAHQVGQPTDDQKDVANAAIQAVANEVKQAIDNDKTLTTAEKNAQKVDVDKAVSAANAAINKATDADGINQAVNEGKANIANQHQSSTAVADQKNAAKEAIQAAANEVKQAIDNDKTLTAAEKDAQKSKADKAVSVANAAIDAATNADYINQAVADGQTAITNAHQVGHPTDKQKDAAKGALQAAANQTKLDIDNDATLTTTEKEQQKQKVDEAENAANAAIDAATNADDINQAVSDGKTAIANAHQAGQATDDQKDVAKEAIQTAANEVKQAIDKDKTLTTAEKNAQKANVDKAVSAANAAIDKVADADSINQAVAGGKISIANAHQVGQATNDQKNAANATIQAEANKIKQEIDNDVTLTTVEKDQQKADVDRAVSAANKVIDAATDADEINQAVSDGQTAIVHQHQSGTAVAEQKNAANAAIQAEANKIKQAIDNDKTLTTAEKNAQKVNVDKAVNAANKAIGAATNADGIKQAVANSQIEVANQHQVGTTVAEQKAAAKEAIQAAANEAKQAIDNDKTLTTAEKNAQKADVDKAVSAANEAIDKGTDADEINQAVSDGKTAIMNAHQTGHPTDDQKDVAKEAIQAAATEVKQAIDNDKTLTTAEKNSQKANVDKAVSAANAAIDKATNADDIRQSVDDGKTAITNAYQAGHPTDNQKDAAKGALQAAANKTKLDIDNDVTLTTVEKEQQKKKVDKAISAANEAIDEATNADDINQSVDDGKMAITNAHQVGQATDDQKDVAKEAIQAAANEVKQAIDNDKTLTTAEKNEQKANVDKAVSVANAAIDEATDADEINQATVDGQTEISNQHQSGTAVAEQKDAAKTTIQAVANQVKQVIDNDKTLTTDEKNEQKQNVDKAVSAANTAIDKATDADGINQALANGQTVIAKAHQSGRAVDRQKNDAKAAIKVIASQIKQVIDNDKTLTTAEKNAQMANVDKVVRAVNAAIDAATDANGINKAVSDGNLAIANAHQSGKSTDDQKDAAKAEIQAAANEVKQAIDNDKTLTAAQKSEQKANVDKAVSAVNIVIDASDSADYINATVATGEEDIANQHKHGVTLGDQMNAAKEAIQAAANRTKLAIDNDVTLTTAEKNKQKANVDKIANDANATIDVADNADDINQAVVVGNVSIAKQHQVGMSINKQKALAKDKIQATANETKLAIDNDPTLTAEQKQAQKAAVDQEVLLANQRIDRAQTADDIQQVTIAGVNAVKAQHKAGQNVDNQKDQAKVDIIAEGNKIKHDIDKDASLTASERAKQKHAVDVAVQHALQAIDEAKTADEVNKILSEGKEKIDKQHVPGTNYGHVTESNPYQHADTSAKTVIHVTEDEKQPSSSATDHNKKAHKSDNVKLPNTGVQTTDEKHGTTAMLVVLLASLLGTIGVKGKRRDNKN</sequence>
<feature type="compositionally biased region" description="Polar residues" evidence="5">
    <location>
        <begin position="154"/>
        <end position="170"/>
    </location>
</feature>
<dbReference type="STRING" id="1631871.FOL01_0340"/>
<keyword evidence="1" id="KW-0134">Cell wall</keyword>
<accession>A0A1L6R9G9</accession>
<evidence type="ECO:0000313" key="7">
    <source>
        <dbReference type="EMBL" id="APS41199.1"/>
    </source>
</evidence>
<evidence type="ECO:0000259" key="6">
    <source>
        <dbReference type="PROSITE" id="PS50847"/>
    </source>
</evidence>
<dbReference type="Pfam" id="PF07564">
    <property type="entry name" value="DUF1542"/>
    <property type="match status" value="22"/>
</dbReference>
<evidence type="ECO:0000256" key="1">
    <source>
        <dbReference type="ARBA" id="ARBA00022512"/>
    </source>
</evidence>
<feature type="compositionally biased region" description="Polar residues" evidence="5">
    <location>
        <begin position="120"/>
        <end position="131"/>
    </location>
</feature>
<feature type="region of interest" description="Disordered" evidence="5">
    <location>
        <begin position="2503"/>
        <end position="2524"/>
    </location>
</feature>
<dbReference type="Pfam" id="PF19258">
    <property type="entry name" value="KxYKxGKxW_sig"/>
    <property type="match status" value="1"/>
</dbReference>
<dbReference type="InterPro" id="IPR019931">
    <property type="entry name" value="LPXTG_anchor"/>
</dbReference>
<feature type="compositionally biased region" description="Basic and acidic residues" evidence="5">
    <location>
        <begin position="2510"/>
        <end position="2521"/>
    </location>
</feature>
<proteinExistence type="predicted"/>
<reference evidence="7 8" key="1">
    <citation type="submission" date="2016-02" db="EMBL/GenBank/DDBJ databases">
        <title>Complete Genome Sequence of Weissella jogaejeotgali FOL01.</title>
        <authorList>
            <person name="Lee J.-H."/>
            <person name="Ku H.-J."/>
        </authorList>
    </citation>
    <scope>NUCLEOTIDE SEQUENCE [LARGE SCALE GENOMIC DNA]</scope>
    <source>
        <strain evidence="7 8">FOL01</strain>
    </source>
</reference>
<name>A0A1L6R9G9_9LACO</name>
<protein>
    <submittedName>
        <fullName evidence="7">FmtB protein</fullName>
    </submittedName>
</protein>
<evidence type="ECO:0000256" key="2">
    <source>
        <dbReference type="ARBA" id="ARBA00022525"/>
    </source>
</evidence>
<dbReference type="InterPro" id="IPR011439">
    <property type="entry name" value="DUF1542"/>
</dbReference>
<dbReference type="EMBL" id="CP014332">
    <property type="protein sequence ID" value="APS41199.1"/>
    <property type="molecule type" value="Genomic_DNA"/>
</dbReference>